<dbReference type="InterPro" id="IPR023591">
    <property type="entry name" value="Ribosomal_uS2_flav_dom_sf"/>
</dbReference>
<name>A0AAV3ZYR1_9GAST</name>
<dbReference type="GO" id="GO:0006412">
    <property type="term" value="P:translation"/>
    <property type="evidence" value="ECO:0007669"/>
    <property type="project" value="InterPro"/>
</dbReference>
<dbReference type="Proteomes" id="UP000735302">
    <property type="component" value="Unassembled WGS sequence"/>
</dbReference>
<comment type="caution">
    <text evidence="1">The sequence shown here is derived from an EMBL/GenBank/DDBJ whole genome shotgun (WGS) entry which is preliminary data.</text>
</comment>
<accession>A0AAV3ZYR1</accession>
<protein>
    <submittedName>
        <fullName evidence="1">40S ribosomal protein sa</fullName>
    </submittedName>
</protein>
<dbReference type="InterPro" id="IPR018130">
    <property type="entry name" value="Ribosomal_uS2_CS"/>
</dbReference>
<keyword evidence="1" id="KW-0687">Ribonucleoprotein</keyword>
<dbReference type="EMBL" id="BLXT01003115">
    <property type="protein sequence ID" value="GFO00484.1"/>
    <property type="molecule type" value="Genomic_DNA"/>
</dbReference>
<proteinExistence type="predicted"/>
<dbReference type="Gene3D" id="3.40.50.10490">
    <property type="entry name" value="Glucose-6-phosphate isomerase like protein, domain 1"/>
    <property type="match status" value="1"/>
</dbReference>
<dbReference type="PROSITE" id="PS00962">
    <property type="entry name" value="RIBOSOMAL_S2_1"/>
    <property type="match status" value="1"/>
</dbReference>
<keyword evidence="2" id="KW-1185">Reference proteome</keyword>
<evidence type="ECO:0000313" key="1">
    <source>
        <dbReference type="EMBL" id="GFO00484.1"/>
    </source>
</evidence>
<reference evidence="1 2" key="1">
    <citation type="journal article" date="2021" name="Elife">
        <title>Chloroplast acquisition without the gene transfer in kleptoplastic sea slugs, Plakobranchus ocellatus.</title>
        <authorList>
            <person name="Maeda T."/>
            <person name="Takahashi S."/>
            <person name="Yoshida T."/>
            <person name="Shimamura S."/>
            <person name="Takaki Y."/>
            <person name="Nagai Y."/>
            <person name="Toyoda A."/>
            <person name="Suzuki Y."/>
            <person name="Arimoto A."/>
            <person name="Ishii H."/>
            <person name="Satoh N."/>
            <person name="Nishiyama T."/>
            <person name="Hasebe M."/>
            <person name="Maruyama T."/>
            <person name="Minagawa J."/>
            <person name="Obokata J."/>
            <person name="Shigenobu S."/>
        </authorList>
    </citation>
    <scope>NUCLEOTIDE SEQUENCE [LARGE SCALE GENOMIC DNA]</scope>
</reference>
<organism evidence="1 2">
    <name type="scientific">Plakobranchus ocellatus</name>
    <dbReference type="NCBI Taxonomy" id="259542"/>
    <lineage>
        <taxon>Eukaryota</taxon>
        <taxon>Metazoa</taxon>
        <taxon>Spiralia</taxon>
        <taxon>Lophotrochozoa</taxon>
        <taxon>Mollusca</taxon>
        <taxon>Gastropoda</taxon>
        <taxon>Heterobranchia</taxon>
        <taxon>Euthyneura</taxon>
        <taxon>Panpulmonata</taxon>
        <taxon>Sacoglossa</taxon>
        <taxon>Placobranchoidea</taxon>
        <taxon>Plakobranchidae</taxon>
        <taxon>Plakobranchus</taxon>
    </lineage>
</organism>
<keyword evidence="1" id="KW-0689">Ribosomal protein</keyword>
<dbReference type="SUPFAM" id="SSF52313">
    <property type="entry name" value="Ribosomal protein S2"/>
    <property type="match status" value="1"/>
</dbReference>
<dbReference type="GO" id="GO:0005840">
    <property type="term" value="C:ribosome"/>
    <property type="evidence" value="ECO:0007669"/>
    <property type="project" value="UniProtKB-KW"/>
</dbReference>
<evidence type="ECO:0000313" key="2">
    <source>
        <dbReference type="Proteomes" id="UP000735302"/>
    </source>
</evidence>
<gene>
    <name evidence="1" type="ORF">PoB_002698900</name>
</gene>
<dbReference type="AlphaFoldDB" id="A0AAV3ZYR1"/>
<dbReference type="GO" id="GO:0003735">
    <property type="term" value="F:structural constituent of ribosome"/>
    <property type="evidence" value="ECO:0007669"/>
    <property type="project" value="InterPro"/>
</dbReference>
<sequence>MSGGLDVLALKEEDMLKFLAAGVHLGSTNVDFQMAQYTYKRKPDGCSAKIQGVRADLEFQEAWENPGILFHALKSLENRYT</sequence>